<comment type="caution">
    <text evidence="2">The sequence shown here is derived from an EMBL/GenBank/DDBJ whole genome shotgun (WGS) entry which is preliminary data.</text>
</comment>
<organism evidence="2 3">
    <name type="scientific">Roseburia intestinalis</name>
    <dbReference type="NCBI Taxonomy" id="166486"/>
    <lineage>
        <taxon>Bacteria</taxon>
        <taxon>Bacillati</taxon>
        <taxon>Bacillota</taxon>
        <taxon>Clostridia</taxon>
        <taxon>Lachnospirales</taxon>
        <taxon>Lachnospiraceae</taxon>
        <taxon>Roseburia</taxon>
    </lineage>
</organism>
<dbReference type="RefSeq" id="WP_118590281.1">
    <property type="nucleotide sequence ID" value="NZ_QSFP01000002.1"/>
</dbReference>
<feature type="compositionally biased region" description="Low complexity" evidence="1">
    <location>
        <begin position="203"/>
        <end position="222"/>
    </location>
</feature>
<name>A0A413SP98_9FIRM</name>
<dbReference type="EMBL" id="QSFP01000002">
    <property type="protein sequence ID" value="RHA69803.1"/>
    <property type="molecule type" value="Genomic_DNA"/>
</dbReference>
<reference evidence="2 3" key="1">
    <citation type="submission" date="2018-08" db="EMBL/GenBank/DDBJ databases">
        <title>A genome reference for cultivated species of the human gut microbiota.</title>
        <authorList>
            <person name="Zou Y."/>
            <person name="Xue W."/>
            <person name="Luo G."/>
        </authorList>
    </citation>
    <scope>NUCLEOTIDE SEQUENCE [LARGE SCALE GENOMIC DNA]</scope>
    <source>
        <strain evidence="2 3">AM43-11</strain>
    </source>
</reference>
<accession>A0A413SP98</accession>
<gene>
    <name evidence="2" type="ORF">DW927_03060</name>
</gene>
<dbReference type="InterPro" id="IPR022595">
    <property type="entry name" value="Enc34_ssDNA-bd"/>
</dbReference>
<sequence length="254" mass="26955">MAVTTGKVRLSYCHVWEPQAPLNGQGEAKYSVTILIPKTDTATLNAIYAEMQMAEQQGVASKWNGVKPPIVKNPLYDGDGVRPSGEPFGDECKGHMVITASGKNQPQIVDLQVQPVLNRAEIYSGCYARVNISFFAYAQQGSKGIGCGLNCIQKIEDGEPLSGGVSAQEAFGGNNAYAGAQTTYQMPPQGTYGGAMPQPQYGQPQSMPAAQQMPYPQMQPAQVTPGYPAQSQMPGQQIDPITGQPIVAGGIMGI</sequence>
<dbReference type="Proteomes" id="UP000284465">
    <property type="component" value="Unassembled WGS sequence"/>
</dbReference>
<dbReference type="Pfam" id="PF10991">
    <property type="entry name" value="Enc34_ssDNA-bd"/>
    <property type="match status" value="1"/>
</dbReference>
<dbReference type="InterPro" id="IPR012340">
    <property type="entry name" value="NA-bd_OB-fold"/>
</dbReference>
<proteinExistence type="predicted"/>
<evidence type="ECO:0000313" key="2">
    <source>
        <dbReference type="EMBL" id="RHA69803.1"/>
    </source>
</evidence>
<feature type="region of interest" description="Disordered" evidence="1">
    <location>
        <begin position="192"/>
        <end position="242"/>
    </location>
</feature>
<dbReference type="Gene3D" id="2.40.50.140">
    <property type="entry name" value="Nucleic acid-binding proteins"/>
    <property type="match status" value="1"/>
</dbReference>
<protein>
    <submittedName>
        <fullName evidence="2">DUF2815 family protein</fullName>
    </submittedName>
</protein>
<dbReference type="SUPFAM" id="SSF50249">
    <property type="entry name" value="Nucleic acid-binding proteins"/>
    <property type="match status" value="1"/>
</dbReference>
<evidence type="ECO:0000256" key="1">
    <source>
        <dbReference type="SAM" id="MobiDB-lite"/>
    </source>
</evidence>
<dbReference type="AlphaFoldDB" id="A0A413SP98"/>
<evidence type="ECO:0000313" key="3">
    <source>
        <dbReference type="Proteomes" id="UP000284465"/>
    </source>
</evidence>